<dbReference type="AlphaFoldDB" id="A0AAP2AHU9"/>
<protein>
    <submittedName>
        <fullName evidence="1">ANR family transcriptional regulator</fullName>
    </submittedName>
</protein>
<gene>
    <name evidence="1" type="ORF">I7V27_20970</name>
</gene>
<dbReference type="EMBL" id="JAENMS010000016">
    <property type="protein sequence ID" value="MBL5936905.1"/>
    <property type="molecule type" value="Genomic_DNA"/>
</dbReference>
<dbReference type="Proteomes" id="UP000653275">
    <property type="component" value="Unassembled WGS sequence"/>
</dbReference>
<dbReference type="InterPro" id="IPR047666">
    <property type="entry name" value="ANR_neg_reg"/>
</dbReference>
<proteinExistence type="predicted"/>
<reference evidence="1" key="1">
    <citation type="submission" date="2020-12" db="EMBL/GenBank/DDBJ databases">
        <title>Draft genome sequence of Enterobacter spp., Lelliottia spp. and Serratia spp. isolated from drinking water reservoirs and lakes.</title>
        <authorList>
            <person name="Reitter C."/>
            <person name="Neuhaus K."/>
            <person name="Huegler M."/>
        </authorList>
    </citation>
    <scope>NUCLEOTIDE SEQUENCE</scope>
    <source>
        <strain evidence="1">TZW15</strain>
    </source>
</reference>
<dbReference type="NCBIfam" id="NF033650">
    <property type="entry name" value="ANR_neg_reg"/>
    <property type="match status" value="1"/>
</dbReference>
<accession>A0AAP2AHU9</accession>
<dbReference type="RefSeq" id="WP_202666455.1">
    <property type="nucleotide sequence ID" value="NZ_JAENMR010000017.1"/>
</dbReference>
<organism evidence="1 2">
    <name type="scientific">Lelliottia amnigena</name>
    <name type="common">Enterobacter amnigenus</name>
    <dbReference type="NCBI Taxonomy" id="61646"/>
    <lineage>
        <taxon>Bacteria</taxon>
        <taxon>Pseudomonadati</taxon>
        <taxon>Pseudomonadota</taxon>
        <taxon>Gammaproteobacteria</taxon>
        <taxon>Enterobacterales</taxon>
        <taxon>Enterobacteriaceae</taxon>
        <taxon>Lelliottia</taxon>
    </lineage>
</organism>
<evidence type="ECO:0000313" key="2">
    <source>
        <dbReference type="Proteomes" id="UP000653275"/>
    </source>
</evidence>
<sequence>MKVQSEFIHLAERAAGAEQAENFREAAFFWQEASMLARFSVNSEWATARKNFCEQQIISLQGRKKFNRHV</sequence>
<evidence type="ECO:0000313" key="1">
    <source>
        <dbReference type="EMBL" id="MBL5936905.1"/>
    </source>
</evidence>
<comment type="caution">
    <text evidence="1">The sequence shown here is derived from an EMBL/GenBank/DDBJ whole genome shotgun (WGS) entry which is preliminary data.</text>
</comment>
<name>A0AAP2AHU9_LELAM</name>